<protein>
    <recommendedName>
        <fullName evidence="6">Transcription repressor</fullName>
    </recommendedName>
    <alternativeName>
        <fullName evidence="6">Ovate family protein</fullName>
    </alternativeName>
</protein>
<dbReference type="InterPro" id="IPR006458">
    <property type="entry name" value="Ovate_C"/>
</dbReference>
<dbReference type="AlphaFoldDB" id="A0A7J6DM67"/>
<comment type="function">
    <text evidence="6">Transcriptional repressor that regulates multiple aspects of plant growth and development.</text>
</comment>
<evidence type="ECO:0000256" key="1">
    <source>
        <dbReference type="ARBA" id="ARBA00004123"/>
    </source>
</evidence>
<dbReference type="EMBL" id="JAATIQ010000847">
    <property type="protein sequence ID" value="KAF4347173.1"/>
    <property type="molecule type" value="Genomic_DNA"/>
</dbReference>
<proteinExistence type="predicted"/>
<dbReference type="Pfam" id="PF04844">
    <property type="entry name" value="Ovate"/>
    <property type="match status" value="1"/>
</dbReference>
<evidence type="ECO:0000256" key="4">
    <source>
        <dbReference type="ARBA" id="ARBA00023163"/>
    </source>
</evidence>
<keyword evidence="4 6" id="KW-0804">Transcription</keyword>
<dbReference type="GO" id="GO:0045892">
    <property type="term" value="P:negative regulation of DNA-templated transcription"/>
    <property type="evidence" value="ECO:0007669"/>
    <property type="project" value="UniProtKB-UniRule"/>
</dbReference>
<evidence type="ECO:0000256" key="2">
    <source>
        <dbReference type="ARBA" id="ARBA00022491"/>
    </source>
</evidence>
<gene>
    <name evidence="9" type="ORF">G4B88_008820</name>
</gene>
<evidence type="ECO:0000313" key="9">
    <source>
        <dbReference type="EMBL" id="KAF4347173.1"/>
    </source>
</evidence>
<keyword evidence="2 6" id="KW-0678">Repressor</keyword>
<evidence type="ECO:0000256" key="3">
    <source>
        <dbReference type="ARBA" id="ARBA00023015"/>
    </source>
</evidence>
<feature type="region of interest" description="Disordered" evidence="7">
    <location>
        <begin position="201"/>
        <end position="230"/>
    </location>
</feature>
<organism evidence="9 10">
    <name type="scientific">Cannabis sativa</name>
    <name type="common">Hemp</name>
    <name type="synonym">Marijuana</name>
    <dbReference type="NCBI Taxonomy" id="3483"/>
    <lineage>
        <taxon>Eukaryota</taxon>
        <taxon>Viridiplantae</taxon>
        <taxon>Streptophyta</taxon>
        <taxon>Embryophyta</taxon>
        <taxon>Tracheophyta</taxon>
        <taxon>Spermatophyta</taxon>
        <taxon>Magnoliopsida</taxon>
        <taxon>eudicotyledons</taxon>
        <taxon>Gunneridae</taxon>
        <taxon>Pentapetalae</taxon>
        <taxon>rosids</taxon>
        <taxon>fabids</taxon>
        <taxon>Rosales</taxon>
        <taxon>Cannabaceae</taxon>
        <taxon>Cannabis</taxon>
    </lineage>
</organism>
<feature type="region of interest" description="Disordered" evidence="7">
    <location>
        <begin position="127"/>
        <end position="153"/>
    </location>
</feature>
<comment type="subcellular location">
    <subcellularLocation>
        <location evidence="1 6">Nucleus</location>
    </subcellularLocation>
</comment>
<keyword evidence="3 6" id="KW-0805">Transcription regulation</keyword>
<evidence type="ECO:0000256" key="6">
    <source>
        <dbReference type="RuleBase" id="RU367028"/>
    </source>
</evidence>
<evidence type="ECO:0000256" key="5">
    <source>
        <dbReference type="ARBA" id="ARBA00023242"/>
    </source>
</evidence>
<dbReference type="PANTHER" id="PTHR33057:SF17">
    <property type="entry name" value="TRANSCRIPTION REPRESSOR OFP8"/>
    <property type="match status" value="1"/>
</dbReference>
<dbReference type="InterPro" id="IPR038933">
    <property type="entry name" value="Ovate"/>
</dbReference>
<evidence type="ECO:0000259" key="8">
    <source>
        <dbReference type="PROSITE" id="PS51754"/>
    </source>
</evidence>
<dbReference type="Proteomes" id="UP000583929">
    <property type="component" value="Unassembled WGS sequence"/>
</dbReference>
<dbReference type="PROSITE" id="PS51754">
    <property type="entry name" value="OVATE"/>
    <property type="match status" value="1"/>
</dbReference>
<feature type="compositionally biased region" description="Basic residues" evidence="7">
    <location>
        <begin position="143"/>
        <end position="153"/>
    </location>
</feature>
<comment type="caution">
    <text evidence="9">The sequence shown here is derived from an EMBL/GenBank/DDBJ whole genome shotgun (WGS) entry which is preliminary data.</text>
</comment>
<keyword evidence="10" id="KW-1185">Reference proteome</keyword>
<reference evidence="9 10" key="1">
    <citation type="journal article" date="2020" name="bioRxiv">
        <title>Sequence and annotation of 42 cannabis genomes reveals extensive copy number variation in cannabinoid synthesis and pathogen resistance genes.</title>
        <authorList>
            <person name="Mckernan K.J."/>
            <person name="Helbert Y."/>
            <person name="Kane L.T."/>
            <person name="Ebling H."/>
            <person name="Zhang L."/>
            <person name="Liu B."/>
            <person name="Eaton Z."/>
            <person name="Mclaughlin S."/>
            <person name="Kingan S."/>
            <person name="Baybayan P."/>
            <person name="Concepcion G."/>
            <person name="Jordan M."/>
            <person name="Riva A."/>
            <person name="Barbazuk W."/>
            <person name="Harkins T."/>
        </authorList>
    </citation>
    <scope>NUCLEOTIDE SEQUENCE [LARGE SCALE GENOMIC DNA]</scope>
    <source>
        <strain evidence="10">cv. Jamaican Lion 4</strain>
        <tissue evidence="9">Leaf</tissue>
    </source>
</reference>
<keyword evidence="5 6" id="KW-0539">Nucleus</keyword>
<accession>A0A7J6DM67</accession>
<dbReference type="GO" id="GO:0005634">
    <property type="term" value="C:nucleus"/>
    <property type="evidence" value="ECO:0007669"/>
    <property type="project" value="UniProtKB-SubCell"/>
</dbReference>
<sequence>MESRFKHKLSRMFRGSFGSCRTRNLSDVIEKSSLPPEEINHSFHMTDPIIPQKIRPFPSICRPMEQIDNNCIVSTMDVMLPRAKISSSSSVGATPFSRVDSFSGRSCSRASPVFPLNPFYELRNSNFRQKKSSKNINNPAKKEKSKKKKKNQKSFKNKDYFAPFSSSSLDSNLGGWWFSSEDEDRTYDEREDETETLFFSSKSLSSDSSEQRRRQRNRRSDKSGRRIKTSSDVGLVPLPARVKDSFAVVKKSSDPHHDFRTSMVEMIVEKQIFGAKDLEQLLQCFLSLNSDHHHRVIVEVFTEILEALFTNWGS</sequence>
<name>A0A7J6DM67_CANSA</name>
<evidence type="ECO:0000256" key="7">
    <source>
        <dbReference type="SAM" id="MobiDB-lite"/>
    </source>
</evidence>
<dbReference type="NCBIfam" id="TIGR01568">
    <property type="entry name" value="A_thal_3678"/>
    <property type="match status" value="1"/>
</dbReference>
<feature type="domain" description="OVATE" evidence="8">
    <location>
        <begin position="248"/>
        <end position="307"/>
    </location>
</feature>
<evidence type="ECO:0000313" key="10">
    <source>
        <dbReference type="Proteomes" id="UP000583929"/>
    </source>
</evidence>
<dbReference type="PANTHER" id="PTHR33057">
    <property type="entry name" value="TRANSCRIPTION REPRESSOR OFP7-RELATED"/>
    <property type="match status" value="1"/>
</dbReference>